<protein>
    <submittedName>
        <fullName evidence="1">Uncharacterized protein</fullName>
    </submittedName>
</protein>
<dbReference type="EMBL" id="CAXIEN010000118">
    <property type="protein sequence ID" value="CAL1279045.1"/>
    <property type="molecule type" value="Genomic_DNA"/>
</dbReference>
<name>A0AAV2A7R4_9ARAC</name>
<organism evidence="1 2">
    <name type="scientific">Larinioides sclopetarius</name>
    <dbReference type="NCBI Taxonomy" id="280406"/>
    <lineage>
        <taxon>Eukaryota</taxon>
        <taxon>Metazoa</taxon>
        <taxon>Ecdysozoa</taxon>
        <taxon>Arthropoda</taxon>
        <taxon>Chelicerata</taxon>
        <taxon>Arachnida</taxon>
        <taxon>Araneae</taxon>
        <taxon>Araneomorphae</taxon>
        <taxon>Entelegynae</taxon>
        <taxon>Araneoidea</taxon>
        <taxon>Araneidae</taxon>
        <taxon>Larinioides</taxon>
    </lineage>
</organism>
<proteinExistence type="predicted"/>
<dbReference type="PANTHER" id="PTHR11439:SF483">
    <property type="entry name" value="PEPTIDE SYNTHASE GLIP-LIKE, PUTATIVE (AFU_ORTHOLOGUE AFUA_3G12920)-RELATED"/>
    <property type="match status" value="1"/>
</dbReference>
<evidence type="ECO:0000313" key="2">
    <source>
        <dbReference type="Proteomes" id="UP001497382"/>
    </source>
</evidence>
<dbReference type="PANTHER" id="PTHR11439">
    <property type="entry name" value="GAG-POL-RELATED RETROTRANSPOSON"/>
    <property type="match status" value="1"/>
</dbReference>
<keyword evidence="2" id="KW-1185">Reference proteome</keyword>
<comment type="caution">
    <text evidence="1">The sequence shown here is derived from an EMBL/GenBank/DDBJ whole genome shotgun (WGS) entry which is preliminary data.</text>
</comment>
<evidence type="ECO:0000313" key="1">
    <source>
        <dbReference type="EMBL" id="CAL1279045.1"/>
    </source>
</evidence>
<accession>A0AAV2A7R4</accession>
<sequence>MLETFNMKDAKAAATPLDLNLKYSRKENMQSNNKIEGTEFPYRQTIGSLLYLACGTRPDLAYASTFMSQFNEVYKEEPWRGVKHILRYLQGTKFRKLNFKKTGKCLQLYSVADWGGDKTDRRSFSGYMILIVDAPVYWSSKKQSVTALSSTEPEYVAVCHVAKKVLWINNLLKETCMDLVSILQSICVNNQGAIFIAKNGVTSERSECIDIKYFFLCDLV</sequence>
<dbReference type="Proteomes" id="UP001497382">
    <property type="component" value="Unassembled WGS sequence"/>
</dbReference>
<reference evidence="1 2" key="1">
    <citation type="submission" date="2024-04" db="EMBL/GenBank/DDBJ databases">
        <authorList>
            <person name="Rising A."/>
            <person name="Reimegard J."/>
            <person name="Sonavane S."/>
            <person name="Akerstrom W."/>
            <person name="Nylinder S."/>
            <person name="Hedman E."/>
            <person name="Kallberg Y."/>
        </authorList>
    </citation>
    <scope>NUCLEOTIDE SEQUENCE [LARGE SCALE GENOMIC DNA]</scope>
</reference>
<dbReference type="CDD" id="cd09272">
    <property type="entry name" value="RNase_HI_RT_Ty1"/>
    <property type="match status" value="1"/>
</dbReference>
<gene>
    <name evidence="1" type="ORF">LARSCL_LOCUS10114</name>
</gene>
<dbReference type="AlphaFoldDB" id="A0AAV2A7R4"/>